<accession>A0ABV2AAC6</accession>
<dbReference type="Pfam" id="PF13193">
    <property type="entry name" value="AMP-binding_C"/>
    <property type="match status" value="1"/>
</dbReference>
<dbReference type="Gene3D" id="3.40.50.12780">
    <property type="entry name" value="N-terminal domain of ligase-like"/>
    <property type="match status" value="1"/>
</dbReference>
<dbReference type="Pfam" id="PF00501">
    <property type="entry name" value="AMP-binding"/>
    <property type="match status" value="1"/>
</dbReference>
<dbReference type="InterPro" id="IPR045851">
    <property type="entry name" value="AMP-bd_C_sf"/>
</dbReference>
<evidence type="ECO:0000313" key="8">
    <source>
        <dbReference type="Proteomes" id="UP001465331"/>
    </source>
</evidence>
<comment type="similarity">
    <text evidence="1">Belongs to the ATP-dependent AMP-binding enzyme family.</text>
</comment>
<keyword evidence="8" id="KW-1185">Reference proteome</keyword>
<dbReference type="PANTHER" id="PTHR43107:SF15">
    <property type="entry name" value="FATTY ACID TRANSPORT PROTEIN 3, ISOFORM A"/>
    <property type="match status" value="1"/>
</dbReference>
<dbReference type="InterPro" id="IPR000873">
    <property type="entry name" value="AMP-dep_synth/lig_dom"/>
</dbReference>
<dbReference type="EC" id="6.2.1.3" evidence="7"/>
<dbReference type="PROSITE" id="PS00455">
    <property type="entry name" value="AMP_BINDING"/>
    <property type="match status" value="1"/>
</dbReference>
<evidence type="ECO:0000256" key="1">
    <source>
        <dbReference type="ARBA" id="ARBA00006432"/>
    </source>
</evidence>
<dbReference type="InterPro" id="IPR025110">
    <property type="entry name" value="AMP-bd_C"/>
</dbReference>
<protein>
    <submittedName>
        <fullName evidence="7">Long-chain-acyl-CoA synthetase</fullName>
        <ecNumber evidence="7">6.2.1.3</ecNumber>
    </submittedName>
</protein>
<reference evidence="7 8" key="1">
    <citation type="submission" date="2024-06" db="EMBL/GenBank/DDBJ databases">
        <authorList>
            <person name="Li Z."/>
            <person name="Jiang Y."/>
        </authorList>
    </citation>
    <scope>NUCLEOTIDE SEQUENCE [LARGE SCALE GENOMIC DNA]</scope>
    <source>
        <strain evidence="7 8">HSW-8</strain>
    </source>
</reference>
<dbReference type="GO" id="GO:0004467">
    <property type="term" value="F:long-chain fatty acid-CoA ligase activity"/>
    <property type="evidence" value="ECO:0007669"/>
    <property type="project" value="UniProtKB-EC"/>
</dbReference>
<dbReference type="InterPro" id="IPR020845">
    <property type="entry name" value="AMP-binding_CS"/>
</dbReference>
<name>A0ABV2AAC6_9GAMM</name>
<keyword evidence="4" id="KW-0067">ATP-binding</keyword>
<evidence type="ECO:0000259" key="6">
    <source>
        <dbReference type="Pfam" id="PF13193"/>
    </source>
</evidence>
<dbReference type="PANTHER" id="PTHR43107">
    <property type="entry name" value="LONG-CHAIN FATTY ACID TRANSPORT PROTEIN"/>
    <property type="match status" value="1"/>
</dbReference>
<dbReference type="SUPFAM" id="SSF56801">
    <property type="entry name" value="Acetyl-CoA synthetase-like"/>
    <property type="match status" value="1"/>
</dbReference>
<feature type="domain" description="AMP-binding enzyme C-terminal" evidence="6">
    <location>
        <begin position="481"/>
        <end position="558"/>
    </location>
</feature>
<keyword evidence="2 7" id="KW-0436">Ligase</keyword>
<dbReference type="Gene3D" id="3.30.300.30">
    <property type="match status" value="1"/>
</dbReference>
<keyword evidence="3" id="KW-0547">Nucleotide-binding</keyword>
<organism evidence="7 8">
    <name type="scientific">Sinimarinibacterium thermocellulolyticum</name>
    <dbReference type="NCBI Taxonomy" id="3170016"/>
    <lineage>
        <taxon>Bacteria</taxon>
        <taxon>Pseudomonadati</taxon>
        <taxon>Pseudomonadota</taxon>
        <taxon>Gammaproteobacteria</taxon>
        <taxon>Nevskiales</taxon>
        <taxon>Nevskiaceae</taxon>
        <taxon>Sinimarinibacterium</taxon>
    </lineage>
</organism>
<dbReference type="EMBL" id="JBEPIJ010000006">
    <property type="protein sequence ID" value="MES0873746.1"/>
    <property type="molecule type" value="Genomic_DNA"/>
</dbReference>
<evidence type="ECO:0000256" key="4">
    <source>
        <dbReference type="ARBA" id="ARBA00022840"/>
    </source>
</evidence>
<comment type="caution">
    <text evidence="7">The sequence shown here is derived from an EMBL/GenBank/DDBJ whole genome shotgun (WGS) entry which is preliminary data.</text>
</comment>
<dbReference type="InterPro" id="IPR042099">
    <property type="entry name" value="ANL_N_sf"/>
</dbReference>
<feature type="domain" description="AMP-dependent synthetase/ligase" evidence="5">
    <location>
        <begin position="52"/>
        <end position="368"/>
    </location>
</feature>
<sequence>MSSSPTADVIRFRDLVRGAVHSLPDALTVNRGLFNLIWLKPDHRHSIGRVLEKLAASQPRHPALRFEERVWTYSEFNAWANRIASMLRQQGVRAGDSVAILMENRPEVLACVAATVKLGAIAGMINHQQRGEVLAHSLALTRARVIICGEECMAALASSGYTPDEMPGLRWIWVGEGSAPIGWLHLADGVAGGEPTNPPQTARVRLRDPCFYIFTSGTTGLPKASVMTHYRWMRGMAGLGQMALRLKPADVLYCCLPLYHNNALTVSWGAVLGTGATLALGRKFSASRFWDEIRAHGATSFCYIGELCRYLLNRPADARDRDHAVRVIVGNGLRPEIWDAFQQRFGIERISEFYGASESNLAFVNGFDVSRTAGFCPLPFAVVAFDADSEAPLRDARGFMQKVKRGEIGLLICEVTDRAPFDGYTDEQASQAKLLRDVFKKGDCWFNTGDLVRDQGFRHIQFADRIGDTFRWKGENVATTEVEAACNTFPGIEQAVVYGVQVPNADGRAGMAALCFAQPPDAQTLQRLAQHLCAALPPYAVPLFLRLRSEQETTSTFKFRKNTLKREGFDPFRIAEPLYVLRDRSVGYEPLTPELFAAIGNGTLRF</sequence>
<dbReference type="Proteomes" id="UP001465331">
    <property type="component" value="Unassembled WGS sequence"/>
</dbReference>
<gene>
    <name evidence="7" type="ORF">ABSH63_06990</name>
</gene>
<evidence type="ECO:0000256" key="2">
    <source>
        <dbReference type="ARBA" id="ARBA00022598"/>
    </source>
</evidence>
<proteinExistence type="inferred from homology"/>
<dbReference type="RefSeq" id="WP_352888577.1">
    <property type="nucleotide sequence ID" value="NZ_JBEPIJ010000006.1"/>
</dbReference>
<evidence type="ECO:0000259" key="5">
    <source>
        <dbReference type="Pfam" id="PF00501"/>
    </source>
</evidence>
<evidence type="ECO:0000313" key="7">
    <source>
        <dbReference type="EMBL" id="MES0873746.1"/>
    </source>
</evidence>
<dbReference type="NCBIfam" id="NF006134">
    <property type="entry name" value="PRK08279.1"/>
    <property type="match status" value="1"/>
</dbReference>
<evidence type="ECO:0000256" key="3">
    <source>
        <dbReference type="ARBA" id="ARBA00022741"/>
    </source>
</evidence>